<sequence>MANFCEDVTKYRQLVGGFILDHDQIEYMLLSNKTFILNVMQIHQRHPATCVHHYLRSTLNTTEAHKR</sequence>
<dbReference type="AlphaFoldDB" id="A0AAV1S264"/>
<name>A0AAV1S264_9ROSI</name>
<accession>A0AAV1S264</accession>
<proteinExistence type="predicted"/>
<organism evidence="1 2">
    <name type="scientific">Dovyalis caffra</name>
    <dbReference type="NCBI Taxonomy" id="77055"/>
    <lineage>
        <taxon>Eukaryota</taxon>
        <taxon>Viridiplantae</taxon>
        <taxon>Streptophyta</taxon>
        <taxon>Embryophyta</taxon>
        <taxon>Tracheophyta</taxon>
        <taxon>Spermatophyta</taxon>
        <taxon>Magnoliopsida</taxon>
        <taxon>eudicotyledons</taxon>
        <taxon>Gunneridae</taxon>
        <taxon>Pentapetalae</taxon>
        <taxon>rosids</taxon>
        <taxon>fabids</taxon>
        <taxon>Malpighiales</taxon>
        <taxon>Salicaceae</taxon>
        <taxon>Flacourtieae</taxon>
        <taxon>Dovyalis</taxon>
    </lineage>
</organism>
<comment type="caution">
    <text evidence="1">The sequence shown here is derived from an EMBL/GenBank/DDBJ whole genome shotgun (WGS) entry which is preliminary data.</text>
</comment>
<dbReference type="EMBL" id="CAWUPB010001164">
    <property type="protein sequence ID" value="CAK7344560.1"/>
    <property type="molecule type" value="Genomic_DNA"/>
</dbReference>
<gene>
    <name evidence="1" type="ORF">DCAF_LOCUS17843</name>
</gene>
<keyword evidence="2" id="KW-1185">Reference proteome</keyword>
<reference evidence="1 2" key="1">
    <citation type="submission" date="2024-01" db="EMBL/GenBank/DDBJ databases">
        <authorList>
            <person name="Waweru B."/>
        </authorList>
    </citation>
    <scope>NUCLEOTIDE SEQUENCE [LARGE SCALE GENOMIC DNA]</scope>
</reference>
<protein>
    <submittedName>
        <fullName evidence="1">Uncharacterized protein</fullName>
    </submittedName>
</protein>
<dbReference type="Proteomes" id="UP001314170">
    <property type="component" value="Unassembled WGS sequence"/>
</dbReference>
<evidence type="ECO:0000313" key="2">
    <source>
        <dbReference type="Proteomes" id="UP001314170"/>
    </source>
</evidence>
<evidence type="ECO:0000313" key="1">
    <source>
        <dbReference type="EMBL" id="CAK7344560.1"/>
    </source>
</evidence>